<evidence type="ECO:0000313" key="2">
    <source>
        <dbReference type="Proteomes" id="UP000038009"/>
    </source>
</evidence>
<protein>
    <submittedName>
        <fullName evidence="1">Uncharacterized protein</fullName>
    </submittedName>
</protein>
<dbReference type="OMA" id="HWRVYLP"/>
<accession>A0A0N1HY92</accession>
<evidence type="ECO:0000313" key="1">
    <source>
        <dbReference type="EMBL" id="KPI87723.1"/>
    </source>
</evidence>
<proteinExistence type="predicted"/>
<dbReference type="OrthoDB" id="245090at2759"/>
<organism evidence="1 2">
    <name type="scientific">Leptomonas seymouri</name>
    <dbReference type="NCBI Taxonomy" id="5684"/>
    <lineage>
        <taxon>Eukaryota</taxon>
        <taxon>Discoba</taxon>
        <taxon>Euglenozoa</taxon>
        <taxon>Kinetoplastea</taxon>
        <taxon>Metakinetoplastina</taxon>
        <taxon>Trypanosomatida</taxon>
        <taxon>Trypanosomatidae</taxon>
        <taxon>Leishmaniinae</taxon>
        <taxon>Leptomonas</taxon>
    </lineage>
</organism>
<comment type="caution">
    <text evidence="1">The sequence shown here is derived from an EMBL/GenBank/DDBJ whole genome shotgun (WGS) entry which is preliminary data.</text>
</comment>
<reference evidence="1 2" key="1">
    <citation type="journal article" date="2015" name="PLoS Pathog.">
        <title>Leptomonas seymouri: Adaptations to the Dixenous Life Cycle Analyzed by Genome Sequencing, Transcriptome Profiling and Co-infection with Leishmania donovani.</title>
        <authorList>
            <person name="Kraeva N."/>
            <person name="Butenko A."/>
            <person name="Hlavacova J."/>
            <person name="Kostygov A."/>
            <person name="Myskova J."/>
            <person name="Grybchuk D."/>
            <person name="Lestinova T."/>
            <person name="Votypka J."/>
            <person name="Volf P."/>
            <person name="Opperdoes F."/>
            <person name="Flegontov P."/>
            <person name="Lukes J."/>
            <person name="Yurchenko V."/>
        </authorList>
    </citation>
    <scope>NUCLEOTIDE SEQUENCE [LARGE SCALE GENOMIC DNA]</scope>
    <source>
        <strain evidence="1 2">ATCC 30220</strain>
    </source>
</reference>
<dbReference type="AlphaFoldDB" id="A0A0N1HY92"/>
<name>A0A0N1HY92_LEPSE</name>
<keyword evidence="2" id="KW-1185">Reference proteome</keyword>
<dbReference type="EMBL" id="LJSK01000076">
    <property type="protein sequence ID" value="KPI87723.1"/>
    <property type="molecule type" value="Genomic_DNA"/>
</dbReference>
<dbReference type="VEuPathDB" id="TriTrypDB:Lsey_0076_0190"/>
<dbReference type="Proteomes" id="UP000038009">
    <property type="component" value="Unassembled WGS sequence"/>
</dbReference>
<sequence>MRASRVVCALRVTACRQSSSFFELYGRAPEPKSEAKSESKAPVLTCSTAKDDKDWETCRTMLLRFHTQMYINPNHVPVEIPRDTLSSIAAVLTTSPQRRSVAASTFWKDALELRAHTPAVDIAASADTASILLFSAKAALGYETCLRLLRNTSFRQHIETSSSVEDTLRFLSVFVMCGTADNRRCVPAELLPVFEAVLHNAKNAIASTEKSKRSGPAHAVEILAWSLDWLYGGRTDSATEVPPSLRLLLPQWLLFLFEPYDPSVAKESSSAFALLSPRWLSEMARRVGDAGDHQSVEKLLRHAQRKESTTPNYRIFQLSVRIADVFVRCFPRLPATAQAVTTYGTALHCDALHRFGTTKGGLDKTLGVLTTMAGAKPYFVLRTLMRQQPAEAAARVQETAGDVLTGNPQLNWSTALSFTMHAVESANPHWRVYLPETLRLLSDAGKTRLFWNLLQEYNASDSAANLSVAASLAQVMQRSGRWWHAMEVLDLVAGAPPPRTVAEQCFLASACTDTLRALLHGKRWQEALEVLTLVGDAVPVHETAVVSQLLTILPAGAPWESALQLAEKKGFALHEIKALLQVLHDSDASPPPLSPLQHRVAVLVFASRGRWDLMSTLVERHSGDVLVWRGLLHALERCTDAVDESTGTLLLSSLPTTLSQDPRIFCAVAQLCLQHSWYAVLTSYLCTASSSSSTSAVIAGLGREYQYLLNYLQSGTRPPLTFTFTDSYVIHQFIACVASQQLAVVATLPDEASGSKQRASAHLRVPYENLGTLHHSTTSNKTTSLSSSIKVYSAAACTFLPQHVLHISPDGFLFGYKVPGVSLYASARGMLRALKLPGIYVLAYNMSAASSGVFVLRPATASLRRHALTLGVRLCLASLADVPFVPLMATSFFKSYNMVWHSGTHEWHEVEAEVLAENGLEVKTALRALKKDINAEGWGLVETEPGAGDLYHVIQVRHAACSSEGQIFDPQIITCGQRRLKPINADADAATWLHEAEDGEGVGREGSAARC</sequence>
<gene>
    <name evidence="1" type="ORF">ABL78_3196</name>
</gene>